<evidence type="ECO:0000256" key="1">
    <source>
        <dbReference type="ARBA" id="ARBA00022553"/>
    </source>
</evidence>
<feature type="domain" description="Rieske" evidence="9">
    <location>
        <begin position="35"/>
        <end position="134"/>
    </location>
</feature>
<dbReference type="PANTHER" id="PTHR21496">
    <property type="entry name" value="FERREDOXIN-RELATED"/>
    <property type="match status" value="1"/>
</dbReference>
<keyword evidence="4" id="KW-0677">Repeat</keyword>
<evidence type="ECO:0000256" key="4">
    <source>
        <dbReference type="ARBA" id="ARBA00022737"/>
    </source>
</evidence>
<protein>
    <recommendedName>
        <fullName evidence="8 9">Rieske domain-containing protein</fullName>
    </recommendedName>
</protein>
<dbReference type="Gene3D" id="2.102.10.10">
    <property type="entry name" value="Rieske [2Fe-2S] iron-sulphur domain"/>
    <property type="match status" value="1"/>
</dbReference>
<evidence type="ECO:0000256" key="3">
    <source>
        <dbReference type="ARBA" id="ARBA00022723"/>
    </source>
</evidence>
<reference evidence="10" key="2">
    <citation type="submission" date="2025-09" db="UniProtKB">
        <authorList>
            <consortium name="Ensembl"/>
        </authorList>
    </citation>
    <scope>IDENTIFICATION</scope>
</reference>
<dbReference type="InterPro" id="IPR036922">
    <property type="entry name" value="Rieske_2Fe-2S_sf"/>
</dbReference>
<keyword evidence="6" id="KW-0408">Iron</keyword>
<dbReference type="GO" id="GO:0051537">
    <property type="term" value="F:2 iron, 2 sulfur cluster binding"/>
    <property type="evidence" value="ECO:0007669"/>
    <property type="project" value="UniProtKB-KW"/>
</dbReference>
<sequence length="184" mass="20696">MHAELSAAQFVSLTEGTPLLSFKDMEEKEQPTGGPHFVGKRDELVQAKRSFRTLEGRDILIIHHGGVFYAMDSYCYHAGGELQNGDIEEFDGKLCIICPNHKYKICLAQGESIYKSTNPKEKPPVPRWYSKGVKQRTHTVTENNDGNVYVKLSDVAGWIESDYFQGEKGKIEREKAAAAEKKKS</sequence>
<evidence type="ECO:0000259" key="9">
    <source>
        <dbReference type="PROSITE" id="PS51296"/>
    </source>
</evidence>
<evidence type="ECO:0000256" key="7">
    <source>
        <dbReference type="ARBA" id="ARBA00023014"/>
    </source>
</evidence>
<evidence type="ECO:0000256" key="8">
    <source>
        <dbReference type="ARBA" id="ARBA00071952"/>
    </source>
</evidence>
<dbReference type="PROSITE" id="PS51296">
    <property type="entry name" value="RIESKE"/>
    <property type="match status" value="1"/>
</dbReference>
<evidence type="ECO:0000256" key="5">
    <source>
        <dbReference type="ARBA" id="ARBA00022990"/>
    </source>
</evidence>
<dbReference type="Proteomes" id="UP000261660">
    <property type="component" value="Unplaced"/>
</dbReference>
<dbReference type="GeneTree" id="ENSGT00390000018225"/>
<keyword evidence="5" id="KW-0007">Acetylation</keyword>
<dbReference type="Pfam" id="PF22543">
    <property type="entry name" value="Rieske_4"/>
    <property type="match status" value="1"/>
</dbReference>
<dbReference type="Ensembl" id="ENSLBET00000000773.1">
    <property type="protein sequence ID" value="ENSLBEP00000000714.1"/>
    <property type="gene ID" value="ENSLBEG00000000593.1"/>
</dbReference>
<keyword evidence="11" id="KW-1185">Reference proteome</keyword>
<organism evidence="10 11">
    <name type="scientific">Labrus bergylta</name>
    <name type="common">ballan wrasse</name>
    <dbReference type="NCBI Taxonomy" id="56723"/>
    <lineage>
        <taxon>Eukaryota</taxon>
        <taxon>Metazoa</taxon>
        <taxon>Chordata</taxon>
        <taxon>Craniata</taxon>
        <taxon>Vertebrata</taxon>
        <taxon>Euteleostomi</taxon>
        <taxon>Actinopterygii</taxon>
        <taxon>Neopterygii</taxon>
        <taxon>Teleostei</taxon>
        <taxon>Neoteleostei</taxon>
        <taxon>Acanthomorphata</taxon>
        <taxon>Eupercaria</taxon>
        <taxon>Labriformes</taxon>
        <taxon>Labridae</taxon>
        <taxon>Labrus</taxon>
    </lineage>
</organism>
<keyword evidence="3" id="KW-0479">Metal-binding</keyword>
<name>A0A3Q3KUR1_9LABR</name>
<dbReference type="InParanoid" id="A0A3Q3KUR1"/>
<keyword evidence="2" id="KW-0001">2Fe-2S</keyword>
<dbReference type="GO" id="GO:0046872">
    <property type="term" value="F:metal ion binding"/>
    <property type="evidence" value="ECO:0007669"/>
    <property type="project" value="UniProtKB-KW"/>
</dbReference>
<proteinExistence type="predicted"/>
<keyword evidence="7" id="KW-0411">Iron-sulfur</keyword>
<dbReference type="FunFam" id="2.102.10.10:FF:000009">
    <property type="entry name" value="Rieske Fe-S domain containing"/>
    <property type="match status" value="1"/>
</dbReference>
<dbReference type="AlphaFoldDB" id="A0A3Q3KUR1"/>
<dbReference type="SUPFAM" id="SSF50022">
    <property type="entry name" value="ISP domain"/>
    <property type="match status" value="1"/>
</dbReference>
<dbReference type="InterPro" id="IPR017941">
    <property type="entry name" value="Rieske_2Fe-2S"/>
</dbReference>
<evidence type="ECO:0000256" key="2">
    <source>
        <dbReference type="ARBA" id="ARBA00022714"/>
    </source>
</evidence>
<reference evidence="10" key="1">
    <citation type="submission" date="2025-08" db="UniProtKB">
        <authorList>
            <consortium name="Ensembl"/>
        </authorList>
    </citation>
    <scope>IDENTIFICATION</scope>
</reference>
<evidence type="ECO:0000313" key="10">
    <source>
        <dbReference type="Ensembl" id="ENSLBEP00000000714.1"/>
    </source>
</evidence>
<dbReference type="OrthoDB" id="426882at2759"/>
<dbReference type="InterPro" id="IPR054716">
    <property type="entry name" value="Sol_Rieske_ferrdox_dom"/>
</dbReference>
<keyword evidence="1" id="KW-0597">Phosphoprotein</keyword>
<evidence type="ECO:0000256" key="6">
    <source>
        <dbReference type="ARBA" id="ARBA00023004"/>
    </source>
</evidence>
<accession>A0A3Q3KUR1</accession>
<evidence type="ECO:0000313" key="11">
    <source>
        <dbReference type="Proteomes" id="UP000261660"/>
    </source>
</evidence>
<dbReference type="CDD" id="cd03467">
    <property type="entry name" value="Rieske"/>
    <property type="match status" value="1"/>
</dbReference>
<dbReference type="PANTHER" id="PTHR21496:SF18">
    <property type="entry name" value="RIESKE DOMAIN-CONTAINING PROTEIN"/>
    <property type="match status" value="1"/>
</dbReference>